<evidence type="ECO:0000313" key="1">
    <source>
        <dbReference type="EMBL" id="USS40375.1"/>
    </source>
</evidence>
<dbReference type="RefSeq" id="WP_253304331.1">
    <property type="nucleotide sequence ID" value="NZ_CP099582.1"/>
</dbReference>
<name>A0A9E7SNJ2_THEAG</name>
<dbReference type="EMBL" id="CP099582">
    <property type="protein sequence ID" value="USS40375.1"/>
    <property type="molecule type" value="Genomic_DNA"/>
</dbReference>
<proteinExistence type="predicted"/>
<dbReference type="AlphaFoldDB" id="A0A9E7SNJ2"/>
<sequence length="359" mass="40694">MVLIIGKLFYASKIYFSSYGVAWFDSETFLRLLRFVNTKQVVTPNEIGFFLKATSKNPLAKTGKEGYYFAKLLWHLGILVKSSGKNYQVSTYGKRILSSLKESKEDYKEALARIFKKWYPLIVFLRYIDDAGSVRPQDIVSELGGEMKYWTSILSQLGIIKKGNIAKPYNGFVVNSLFVPLSLELGLVEKRSGKLRLTKAGKEFIMYSTPENAPEIIRTMPGDYTIYAGIADVLYEAKEPVIVSPWINGTLEKLITTIQSLNSNLSKITLVIRNTKKNRTFVKELLRTTPLDIDARYYQNLHSKITSNYTGSSIESSANLLITSLKRNYEIGTYYPKTPEELSLAVEELVSISKPLTIF</sequence>
<accession>A0A9E7SNJ2</accession>
<evidence type="ECO:0000313" key="2">
    <source>
        <dbReference type="Proteomes" id="UP001055732"/>
    </source>
</evidence>
<reference evidence="1" key="2">
    <citation type="submission" date="2022-06" db="EMBL/GenBank/DDBJ databases">
        <authorList>
            <person name="Park Y.-J."/>
        </authorList>
    </citation>
    <scope>NUCLEOTIDE SEQUENCE</scope>
    <source>
        <strain evidence="1">TY</strain>
    </source>
</reference>
<organism evidence="1 2">
    <name type="scientific">Thermococcus aggregans</name>
    <dbReference type="NCBI Taxonomy" id="110163"/>
    <lineage>
        <taxon>Archaea</taxon>
        <taxon>Methanobacteriati</taxon>
        <taxon>Methanobacteriota</taxon>
        <taxon>Thermococci</taxon>
        <taxon>Thermococcales</taxon>
        <taxon>Thermococcaceae</taxon>
        <taxon>Thermococcus</taxon>
    </lineage>
</organism>
<dbReference type="Proteomes" id="UP001055732">
    <property type="component" value="Chromosome"/>
</dbReference>
<protein>
    <submittedName>
        <fullName evidence="1">Uncharacterized protein</fullName>
    </submittedName>
</protein>
<reference evidence="1" key="1">
    <citation type="journal article" date="1998" name="Int. J. Syst. Bacteriol. 48 Pt">
        <title>Thermococcus guaymasensis sp. nov. and Thermococcus aggregans sp. nov., two novel thermophilic archaea isolated from the Guaymas Basin hydrothermal vent site.</title>
        <authorList>
            <person name="Canganella F."/>
            <person name="Jones W.J."/>
            <person name="Gambacorta A."/>
            <person name="Antranikian G."/>
        </authorList>
    </citation>
    <scope>NUCLEOTIDE SEQUENCE</scope>
    <source>
        <strain evidence="1">TY</strain>
    </source>
</reference>
<dbReference type="KEGG" id="tagg:NF865_08680"/>
<keyword evidence="2" id="KW-1185">Reference proteome</keyword>
<gene>
    <name evidence="1" type="ORF">NF865_08680</name>
</gene>